<keyword evidence="5" id="KW-1185">Reference proteome</keyword>
<evidence type="ECO:0000256" key="2">
    <source>
        <dbReference type="SAM" id="Phobius"/>
    </source>
</evidence>
<accession>A0A0S4JF71</accession>
<dbReference type="EMBL" id="CYKH01001705">
    <property type="protein sequence ID" value="CUG89119.1"/>
    <property type="molecule type" value="Genomic_DNA"/>
</dbReference>
<reference evidence="5" key="1">
    <citation type="submission" date="2015-09" db="EMBL/GenBank/DDBJ databases">
        <authorList>
            <consortium name="Pathogen Informatics"/>
        </authorList>
    </citation>
    <scope>NUCLEOTIDE SEQUENCE [LARGE SCALE GENOMIC DNA]</scope>
    <source>
        <strain evidence="5">Lake Konstanz</strain>
    </source>
</reference>
<feature type="compositionally biased region" description="Polar residues" evidence="1">
    <location>
        <begin position="388"/>
        <end position="405"/>
    </location>
</feature>
<name>A0A0S4JF71_BODSA</name>
<keyword evidence="3" id="KW-0732">Signal</keyword>
<feature type="chain" id="PRO_5006622304" evidence="3">
    <location>
        <begin position="29"/>
        <end position="965"/>
    </location>
</feature>
<feature type="compositionally biased region" description="Polar residues" evidence="1">
    <location>
        <begin position="340"/>
        <end position="355"/>
    </location>
</feature>
<feature type="transmembrane region" description="Helical" evidence="2">
    <location>
        <begin position="925"/>
        <end position="947"/>
    </location>
</feature>
<gene>
    <name evidence="4" type="ORF">BSAL_19380</name>
</gene>
<organism evidence="4 5">
    <name type="scientific">Bodo saltans</name>
    <name type="common">Flagellated protozoan</name>
    <dbReference type="NCBI Taxonomy" id="75058"/>
    <lineage>
        <taxon>Eukaryota</taxon>
        <taxon>Discoba</taxon>
        <taxon>Euglenozoa</taxon>
        <taxon>Kinetoplastea</taxon>
        <taxon>Metakinetoplastina</taxon>
        <taxon>Eubodonida</taxon>
        <taxon>Bodonidae</taxon>
        <taxon>Bodo</taxon>
    </lineage>
</organism>
<feature type="compositionally biased region" description="Low complexity" evidence="1">
    <location>
        <begin position="324"/>
        <end position="339"/>
    </location>
</feature>
<keyword evidence="2" id="KW-1133">Transmembrane helix</keyword>
<feature type="transmembrane region" description="Helical" evidence="2">
    <location>
        <begin position="847"/>
        <end position="865"/>
    </location>
</feature>
<evidence type="ECO:0000256" key="3">
    <source>
        <dbReference type="SAM" id="SignalP"/>
    </source>
</evidence>
<dbReference type="VEuPathDB" id="TriTrypDB:BSAL_19380"/>
<sequence>MKHRLFGGVLAEWPVCTVLMFVVVVCQGSPSFTLEPRCQTHCAANDVVVSPTLCLKTIDFGRCLDDWSIYLWNNISHGSGNYTYVSNTTYNIRFTLLSNKNCTTPPLPCTSGTIVGSDCLYGGISNATIHSHNTFQNSTNTTSVVTYYDCPPNWHYDNNTHMCYNSSIPLCVNGSYRLDSSTCTMHRIEACQDGYVEIGNTSLKCHGNFTAPTIWSTTDCTSTNSTSGCMWCSATNVCVSNSTSCPVNCSLAPKDICSLPPSACHWCSQRHNNTCKPRNPTVWTPLRWRDEVDCVTESVTPSSTSEWSMSNSLSSHSSATLTLNVPITPTDSPTSTFTSMATPSHSRSASRTITLSVNESASSSRSNSQRSHTRTSSPSFSSIATPTLPSLSLSHTVSPSPTISGVSSTSDPTLSYSSSRTSVSVSASFYLSPCFESHLSILSTITPYLFHLTLNSTILQQFGIRQELLTIRDGTAITDRFPYILRNLNLSNATISYVWPSPYYETPNVDGFAYRGDAPVGWLSWRDRSTLAVDMPPLSDYKIDLSEDAILSIPFEDLLLCNRTHPLSLPTPETITLASIHIEAPVVNGLFQQTAQSVSIVAYISGILSGDASSSASLQTLGVLGMQLCGQPAVRQALNNNVRTLNPLYAGVDGMVGVVVGNAVLVFGAIVLQVLSVVLLCTLAKWRRMAHIPNLVEASTTLRAPSVSIAVLFSLFQGTFYASTQVITQEGVDGGDAAMGSIAFCLLLAVPPFCVWWCTTAAANRDCFRYDYVGSNVHVVLRGAVTSVVLLPHSKIDPPAVAFRFATLVANYCSPHILVVVIPVVVPVGVSLISLWHPDGIGQCRVYFWLAIVMHVAMVCFVAILRPFRYLLTSLFFCLGYVINLTLLVCMVIAIDSPRFLAADVVNGIGFAQLAFQILNSCFRVWTVFVDIFIINSEIPLVLLWSCQHQPVLHLRLISTKWSML</sequence>
<feature type="transmembrane region" description="Helical" evidence="2">
    <location>
        <begin position="737"/>
        <end position="758"/>
    </location>
</feature>
<feature type="signal peptide" evidence="3">
    <location>
        <begin position="1"/>
        <end position="28"/>
    </location>
</feature>
<evidence type="ECO:0000313" key="5">
    <source>
        <dbReference type="Proteomes" id="UP000051952"/>
    </source>
</evidence>
<feature type="region of interest" description="Disordered" evidence="1">
    <location>
        <begin position="324"/>
        <end position="413"/>
    </location>
</feature>
<feature type="compositionally biased region" description="Low complexity" evidence="1">
    <location>
        <begin position="356"/>
        <end position="387"/>
    </location>
</feature>
<keyword evidence="2" id="KW-0812">Transmembrane</keyword>
<feature type="transmembrane region" description="Helical" evidence="2">
    <location>
        <begin position="816"/>
        <end position="835"/>
    </location>
</feature>
<dbReference type="Proteomes" id="UP000051952">
    <property type="component" value="Unassembled WGS sequence"/>
</dbReference>
<feature type="transmembrane region" description="Helical" evidence="2">
    <location>
        <begin position="655"/>
        <end position="681"/>
    </location>
</feature>
<feature type="transmembrane region" description="Helical" evidence="2">
    <location>
        <begin position="871"/>
        <end position="893"/>
    </location>
</feature>
<evidence type="ECO:0000313" key="4">
    <source>
        <dbReference type="EMBL" id="CUG89119.1"/>
    </source>
</evidence>
<evidence type="ECO:0000256" key="1">
    <source>
        <dbReference type="SAM" id="MobiDB-lite"/>
    </source>
</evidence>
<keyword evidence="2" id="KW-0472">Membrane</keyword>
<dbReference type="AlphaFoldDB" id="A0A0S4JF71"/>
<feature type="transmembrane region" description="Helical" evidence="2">
    <location>
        <begin position="702"/>
        <end position="722"/>
    </location>
</feature>
<protein>
    <submittedName>
        <fullName evidence="4">Membrane-associated protein, putative</fullName>
    </submittedName>
</protein>
<proteinExistence type="predicted"/>